<sequence>MKGFFMLRLLFVLTLSLLFARASFANEFIVMADDAGASDNFGKSVAVWGDYAIIGSPYDDDLGTNAGAAYIFHWTGSDWVQQKKLTASDGEANDNFGSAVAIYGDYAIVGAFAEDDSGGGAGAAYIFYRNTGGTDNWGQQAKIIGSDTESGDWFGISVALYGTYAVVGAEKDDDGGTDAGAAYLFQRSGTSWNQKAKLVASDPADYDHFGIAVSMDGDYIVVGARDKLYDNSTTYAGAAYVFVPSGRDWVQDAKLTAPNPQTQAYFGGSVDVSGNTVVIGEADRDTSATNAGAAYVFIYSREQWSHQATLAASGPQEGARFGKSVAISGDSIIVGSYLYDKRGLTDAGAAYLFVRNSGSWSQTEQIFASDAEAEDDFGYSVDINNPHYICGAFQADSPQWTNAGAAYIFSPVTSAIENPEVKRVDISGFALYENYPNPFNPSTTIRLAVPVEGSKQRIQLNIYNMLGQKVAEVFEGRLKAGVHEMRWDASNMPSGQYIVLLQAGNFSVSKRITLVK</sequence>
<feature type="domain" description="Secretion system C-terminal sorting" evidence="5">
    <location>
        <begin position="435"/>
        <end position="512"/>
    </location>
</feature>
<keyword evidence="1 4" id="KW-0732">Signal</keyword>
<dbReference type="PROSITE" id="PS51470">
    <property type="entry name" value="FG_GAP"/>
    <property type="match status" value="1"/>
</dbReference>
<dbReference type="InterPro" id="IPR013517">
    <property type="entry name" value="FG-GAP"/>
</dbReference>
<dbReference type="InterPro" id="IPR011043">
    <property type="entry name" value="Gal_Oxase/kelch_b-propeller"/>
</dbReference>
<evidence type="ECO:0000256" key="2">
    <source>
        <dbReference type="ARBA" id="ARBA00022737"/>
    </source>
</evidence>
<dbReference type="SUPFAM" id="SSF69318">
    <property type="entry name" value="Integrin alpha N-terminal domain"/>
    <property type="match status" value="1"/>
</dbReference>
<keyword evidence="3" id="KW-0325">Glycoprotein</keyword>
<evidence type="ECO:0000256" key="4">
    <source>
        <dbReference type="SAM" id="SignalP"/>
    </source>
</evidence>
<dbReference type="Gene3D" id="2.60.40.4070">
    <property type="match status" value="1"/>
</dbReference>
<dbReference type="SUPFAM" id="SSF50965">
    <property type="entry name" value="Galactose oxidase, central domain"/>
    <property type="match status" value="1"/>
</dbReference>
<name>A0A7V4WU73_CALAY</name>
<dbReference type="Proteomes" id="UP000885779">
    <property type="component" value="Unassembled WGS sequence"/>
</dbReference>
<dbReference type="EMBL" id="DRQG01000042">
    <property type="protein sequence ID" value="HGY55009.1"/>
    <property type="molecule type" value="Genomic_DNA"/>
</dbReference>
<dbReference type="PANTHER" id="PTHR36220">
    <property type="entry name" value="UNNAMED PRODUCT"/>
    <property type="match status" value="1"/>
</dbReference>
<evidence type="ECO:0000256" key="1">
    <source>
        <dbReference type="ARBA" id="ARBA00022729"/>
    </source>
</evidence>
<dbReference type="Pfam" id="PF14312">
    <property type="entry name" value="FG-GAP_2"/>
    <property type="match status" value="7"/>
</dbReference>
<reference evidence="6" key="1">
    <citation type="journal article" date="2020" name="mSystems">
        <title>Genome- and Community-Level Interaction Insights into Carbon Utilization and Element Cycling Functions of Hydrothermarchaeota in Hydrothermal Sediment.</title>
        <authorList>
            <person name="Zhou Z."/>
            <person name="Liu Y."/>
            <person name="Xu W."/>
            <person name="Pan J."/>
            <person name="Luo Z.H."/>
            <person name="Li M."/>
        </authorList>
    </citation>
    <scope>NUCLEOTIDE SEQUENCE [LARGE SCALE GENOMIC DNA]</scope>
    <source>
        <strain evidence="6">HyVt-577</strain>
    </source>
</reference>
<dbReference type="InterPro" id="IPR013519">
    <property type="entry name" value="Int_alpha_beta-p"/>
</dbReference>
<feature type="signal peptide" evidence="4">
    <location>
        <begin position="1"/>
        <end position="25"/>
    </location>
</feature>
<dbReference type="Gene3D" id="2.130.10.130">
    <property type="entry name" value="Integrin alpha, N-terminal"/>
    <property type="match status" value="3"/>
</dbReference>
<accession>A0A7V4WU73</accession>
<protein>
    <submittedName>
        <fullName evidence="6">T9SS type A sorting domain-containing protein</fullName>
    </submittedName>
</protein>
<keyword evidence="2" id="KW-0677">Repeat</keyword>
<dbReference type="InterPro" id="IPR028994">
    <property type="entry name" value="Integrin_alpha_N"/>
</dbReference>
<feature type="chain" id="PRO_5031081967" evidence="4">
    <location>
        <begin position="26"/>
        <end position="516"/>
    </location>
</feature>
<dbReference type="SMART" id="SM00191">
    <property type="entry name" value="Int_alpha"/>
    <property type="match status" value="6"/>
</dbReference>
<dbReference type="InterPro" id="IPR026444">
    <property type="entry name" value="Secre_tail"/>
</dbReference>
<proteinExistence type="predicted"/>
<organism evidence="6">
    <name type="scientific">Caldithrix abyssi</name>
    <dbReference type="NCBI Taxonomy" id="187145"/>
    <lineage>
        <taxon>Bacteria</taxon>
        <taxon>Pseudomonadati</taxon>
        <taxon>Calditrichota</taxon>
        <taxon>Calditrichia</taxon>
        <taxon>Calditrichales</taxon>
        <taxon>Calditrichaceae</taxon>
        <taxon>Caldithrix</taxon>
    </lineage>
</organism>
<evidence type="ECO:0000256" key="3">
    <source>
        <dbReference type="ARBA" id="ARBA00023180"/>
    </source>
</evidence>
<evidence type="ECO:0000313" key="6">
    <source>
        <dbReference type="EMBL" id="HGY55009.1"/>
    </source>
</evidence>
<evidence type="ECO:0000259" key="5">
    <source>
        <dbReference type="Pfam" id="PF18962"/>
    </source>
</evidence>
<dbReference type="PANTHER" id="PTHR36220:SF1">
    <property type="entry name" value="GAMMA TUBULIN COMPLEX COMPONENT C-TERMINAL DOMAIN-CONTAINING PROTEIN"/>
    <property type="match status" value="1"/>
</dbReference>
<dbReference type="NCBIfam" id="TIGR04183">
    <property type="entry name" value="Por_Secre_tail"/>
    <property type="match status" value="1"/>
</dbReference>
<dbReference type="Pfam" id="PF18962">
    <property type="entry name" value="Por_Secre_tail"/>
    <property type="match status" value="1"/>
</dbReference>
<dbReference type="AlphaFoldDB" id="A0A7V4WU73"/>
<gene>
    <name evidence="6" type="ORF">ENK44_04865</name>
</gene>
<comment type="caution">
    <text evidence="6">The sequence shown here is derived from an EMBL/GenBank/DDBJ whole genome shotgun (WGS) entry which is preliminary data.</text>
</comment>